<feature type="compositionally biased region" description="Polar residues" evidence="1">
    <location>
        <begin position="30"/>
        <end position="40"/>
    </location>
</feature>
<organism evidence="2 3">
    <name type="scientific">Sphaerobolus stellatus (strain SS14)</name>
    <dbReference type="NCBI Taxonomy" id="990650"/>
    <lineage>
        <taxon>Eukaryota</taxon>
        <taxon>Fungi</taxon>
        <taxon>Dikarya</taxon>
        <taxon>Basidiomycota</taxon>
        <taxon>Agaricomycotina</taxon>
        <taxon>Agaricomycetes</taxon>
        <taxon>Phallomycetidae</taxon>
        <taxon>Geastrales</taxon>
        <taxon>Sphaerobolaceae</taxon>
        <taxon>Sphaerobolus</taxon>
    </lineage>
</organism>
<feature type="compositionally biased region" description="Basic and acidic residues" evidence="1">
    <location>
        <begin position="19"/>
        <end position="29"/>
    </location>
</feature>
<accession>A0A0C9VWJ2</accession>
<keyword evidence="3" id="KW-1185">Reference proteome</keyword>
<evidence type="ECO:0000313" key="2">
    <source>
        <dbReference type="EMBL" id="KIJ48132.1"/>
    </source>
</evidence>
<feature type="compositionally biased region" description="Acidic residues" evidence="1">
    <location>
        <begin position="64"/>
        <end position="77"/>
    </location>
</feature>
<name>A0A0C9VWJ2_SPHS4</name>
<evidence type="ECO:0000313" key="3">
    <source>
        <dbReference type="Proteomes" id="UP000054279"/>
    </source>
</evidence>
<sequence length="277" mass="32287">MSSNFKLATNGISMQSLTRMDRKNPHELTEQFTSSNESQGCTSSYLTMLNKSDIATLGDTFSQESEDMEDELEDDNDIVPKEQEESEKEISDLDTDSDIEDLPCPWHVIGSPEYKKQYASTIIIHKRDWFALPIDCNSFPEVIFPKAPTLGTRVVNAFRWTKDRGMYTDFVKVKHIDSPWNHIAHYVDWEAYGYDLKLIGTITLPMGSHDACFSVFWRPSHTWYDAIFEANINSDPQEVVVMRHNLALPSLYAWMEHYHKQSLNIWMSENREKFWYM</sequence>
<feature type="region of interest" description="Disordered" evidence="1">
    <location>
        <begin position="63"/>
        <end position="95"/>
    </location>
</feature>
<protein>
    <submittedName>
        <fullName evidence="2">Uncharacterized protein</fullName>
    </submittedName>
</protein>
<dbReference type="EMBL" id="KN837099">
    <property type="protein sequence ID" value="KIJ48132.1"/>
    <property type="molecule type" value="Genomic_DNA"/>
</dbReference>
<dbReference type="HOGENOM" id="CLU_1042700_0_0_1"/>
<reference evidence="2 3" key="1">
    <citation type="submission" date="2014-06" db="EMBL/GenBank/DDBJ databases">
        <title>Evolutionary Origins and Diversification of the Mycorrhizal Mutualists.</title>
        <authorList>
            <consortium name="DOE Joint Genome Institute"/>
            <consortium name="Mycorrhizal Genomics Consortium"/>
            <person name="Kohler A."/>
            <person name="Kuo A."/>
            <person name="Nagy L.G."/>
            <person name="Floudas D."/>
            <person name="Copeland A."/>
            <person name="Barry K.W."/>
            <person name="Cichocki N."/>
            <person name="Veneault-Fourrey C."/>
            <person name="LaButti K."/>
            <person name="Lindquist E.A."/>
            <person name="Lipzen A."/>
            <person name="Lundell T."/>
            <person name="Morin E."/>
            <person name="Murat C."/>
            <person name="Riley R."/>
            <person name="Ohm R."/>
            <person name="Sun H."/>
            <person name="Tunlid A."/>
            <person name="Henrissat B."/>
            <person name="Grigoriev I.V."/>
            <person name="Hibbett D.S."/>
            <person name="Martin F."/>
        </authorList>
    </citation>
    <scope>NUCLEOTIDE SEQUENCE [LARGE SCALE GENOMIC DNA]</scope>
    <source>
        <strain evidence="2 3">SS14</strain>
    </source>
</reference>
<gene>
    <name evidence="2" type="ORF">M422DRAFT_248311</name>
</gene>
<evidence type="ECO:0000256" key="1">
    <source>
        <dbReference type="SAM" id="MobiDB-lite"/>
    </source>
</evidence>
<feature type="region of interest" description="Disordered" evidence="1">
    <location>
        <begin position="16"/>
        <end position="40"/>
    </location>
</feature>
<dbReference type="Proteomes" id="UP000054279">
    <property type="component" value="Unassembled WGS sequence"/>
</dbReference>
<dbReference type="AlphaFoldDB" id="A0A0C9VWJ2"/>
<feature type="compositionally biased region" description="Basic and acidic residues" evidence="1">
    <location>
        <begin position="78"/>
        <end position="91"/>
    </location>
</feature>
<proteinExistence type="predicted"/>